<sequence>MLRIRDIEMPISMPFALTLEGDTADMTASARIDRRGYKIGEQYSDTDGLGWQVDVAITLSATKGGA</sequence>
<name>A0A0J9E6G7_9RHOB</name>
<dbReference type="STRING" id="1675527.AIOL_003243"/>
<organism evidence="1 2">
    <name type="scientific">Candidatus Rhodobacter oscarellae</name>
    <dbReference type="NCBI Taxonomy" id="1675527"/>
    <lineage>
        <taxon>Bacteria</taxon>
        <taxon>Pseudomonadati</taxon>
        <taxon>Pseudomonadota</taxon>
        <taxon>Alphaproteobacteria</taxon>
        <taxon>Rhodobacterales</taxon>
        <taxon>Rhodobacter group</taxon>
        <taxon>Rhodobacter</taxon>
    </lineage>
</organism>
<dbReference type="RefSeq" id="WP_326973131.1">
    <property type="nucleotide sequence ID" value="NZ_LFTY01000002.1"/>
</dbReference>
<comment type="caution">
    <text evidence="1">The sequence shown here is derived from an EMBL/GenBank/DDBJ whole genome shotgun (WGS) entry which is preliminary data.</text>
</comment>
<dbReference type="PATRIC" id="fig|1675527.3.peg.3391"/>
<evidence type="ECO:0000313" key="1">
    <source>
        <dbReference type="EMBL" id="KMW58272.1"/>
    </source>
</evidence>
<evidence type="ECO:0000313" key="2">
    <source>
        <dbReference type="Proteomes" id="UP000037178"/>
    </source>
</evidence>
<dbReference type="AlphaFoldDB" id="A0A0J9E6G7"/>
<accession>A0A0J9E6G7</accession>
<dbReference type="EMBL" id="LFTY01000002">
    <property type="protein sequence ID" value="KMW58272.1"/>
    <property type="molecule type" value="Genomic_DNA"/>
</dbReference>
<dbReference type="Proteomes" id="UP000037178">
    <property type="component" value="Unassembled WGS sequence"/>
</dbReference>
<proteinExistence type="predicted"/>
<evidence type="ECO:0008006" key="3">
    <source>
        <dbReference type="Google" id="ProtNLM"/>
    </source>
</evidence>
<dbReference type="Gene3D" id="2.40.128.110">
    <property type="entry name" value="Lipid/polyisoprenoid-binding, YceI-like"/>
    <property type="match status" value="1"/>
</dbReference>
<dbReference type="InterPro" id="IPR036761">
    <property type="entry name" value="TTHA0802/YceI-like_sf"/>
</dbReference>
<gene>
    <name evidence="1" type="ORF">AIOL_003243</name>
</gene>
<keyword evidence="2" id="KW-1185">Reference proteome</keyword>
<dbReference type="SUPFAM" id="SSF101874">
    <property type="entry name" value="YceI-like"/>
    <property type="match status" value="1"/>
</dbReference>
<reference evidence="1 2" key="1">
    <citation type="submission" date="2015-06" db="EMBL/GenBank/DDBJ databases">
        <title>Draft genome sequence of an Alphaproteobacteria species associated to the Mediterranean sponge Oscarella lobularis.</title>
        <authorList>
            <person name="Jourda C."/>
            <person name="Santini S."/>
            <person name="Claverie J.-M."/>
        </authorList>
    </citation>
    <scope>NUCLEOTIDE SEQUENCE [LARGE SCALE GENOMIC DNA]</scope>
    <source>
        <strain evidence="1">IGS</strain>
    </source>
</reference>
<protein>
    <recommendedName>
        <fullName evidence="3">Lipid/polyisoprenoid-binding YceI-like domain-containing protein</fullName>
    </recommendedName>
</protein>